<keyword evidence="2" id="KW-1185">Reference proteome</keyword>
<comment type="caution">
    <text evidence="1">The sequence shown here is derived from an EMBL/GenBank/DDBJ whole genome shotgun (WGS) entry which is preliminary data.</text>
</comment>
<reference evidence="1" key="1">
    <citation type="submission" date="2021-06" db="EMBL/GenBank/DDBJ databases">
        <authorList>
            <person name="Kallberg Y."/>
            <person name="Tangrot J."/>
            <person name="Rosling A."/>
        </authorList>
    </citation>
    <scope>NUCLEOTIDE SEQUENCE</scope>
    <source>
        <strain evidence="1">MA461A</strain>
    </source>
</reference>
<organism evidence="1 2">
    <name type="scientific">Racocetra persica</name>
    <dbReference type="NCBI Taxonomy" id="160502"/>
    <lineage>
        <taxon>Eukaryota</taxon>
        <taxon>Fungi</taxon>
        <taxon>Fungi incertae sedis</taxon>
        <taxon>Mucoromycota</taxon>
        <taxon>Glomeromycotina</taxon>
        <taxon>Glomeromycetes</taxon>
        <taxon>Diversisporales</taxon>
        <taxon>Gigasporaceae</taxon>
        <taxon>Racocetra</taxon>
    </lineage>
</organism>
<protein>
    <submittedName>
        <fullName evidence="1">3893_t:CDS:1</fullName>
    </submittedName>
</protein>
<sequence length="44" mass="5274">NTPIQYVELYKKCWNEDPRIRPEISLAVKTLNELQIQIHSSKYN</sequence>
<dbReference type="EMBL" id="CAJVQC010175596">
    <property type="protein sequence ID" value="CAG8851339.1"/>
    <property type="molecule type" value="Genomic_DNA"/>
</dbReference>
<proteinExistence type="predicted"/>
<accession>A0ACA9SX39</accession>
<feature type="non-terminal residue" evidence="1">
    <location>
        <position position="1"/>
    </location>
</feature>
<evidence type="ECO:0000313" key="1">
    <source>
        <dbReference type="EMBL" id="CAG8851339.1"/>
    </source>
</evidence>
<evidence type="ECO:0000313" key="2">
    <source>
        <dbReference type="Proteomes" id="UP000789920"/>
    </source>
</evidence>
<name>A0ACA9SX39_9GLOM</name>
<feature type="non-terminal residue" evidence="1">
    <location>
        <position position="44"/>
    </location>
</feature>
<dbReference type="Proteomes" id="UP000789920">
    <property type="component" value="Unassembled WGS sequence"/>
</dbReference>
<gene>
    <name evidence="1" type="ORF">RPERSI_LOCUS36521</name>
</gene>